<evidence type="ECO:0000256" key="2">
    <source>
        <dbReference type="ARBA" id="ARBA00010618"/>
    </source>
</evidence>
<dbReference type="Proteomes" id="UP000036756">
    <property type="component" value="Unassembled WGS sequence"/>
</dbReference>
<dbReference type="CDD" id="cd06089">
    <property type="entry name" value="KOW_RPL26"/>
    <property type="match status" value="1"/>
</dbReference>
<dbReference type="InterPro" id="IPR005824">
    <property type="entry name" value="KOW"/>
</dbReference>
<dbReference type="InterPro" id="IPR057264">
    <property type="entry name" value="Ribosomal_uL24_C"/>
</dbReference>
<comment type="caution">
    <text evidence="12">The sequence shown here is derived from an EMBL/GenBank/DDBJ whole genome shotgun (WGS) entry which is preliminary data.</text>
</comment>
<dbReference type="OrthoDB" id="9807419at2"/>
<name>A0A0J8DA91_CLOCY</name>
<feature type="domain" description="KOW" evidence="11">
    <location>
        <begin position="5"/>
        <end position="32"/>
    </location>
</feature>
<dbReference type="NCBIfam" id="TIGR01079">
    <property type="entry name" value="rplX_bact"/>
    <property type="match status" value="1"/>
</dbReference>
<evidence type="ECO:0000313" key="12">
    <source>
        <dbReference type="EMBL" id="KMT21229.1"/>
    </source>
</evidence>
<keyword evidence="13" id="KW-1185">Reference proteome</keyword>
<comment type="subunit">
    <text evidence="3 10">Part of the 50S ribosomal subunit.</text>
</comment>
<dbReference type="PANTHER" id="PTHR12903">
    <property type="entry name" value="MITOCHONDRIAL RIBOSOMAL PROTEIN L24"/>
    <property type="match status" value="1"/>
</dbReference>
<organism evidence="12 13">
    <name type="scientific">Clostridium cylindrosporum DSM 605</name>
    <dbReference type="NCBI Taxonomy" id="1121307"/>
    <lineage>
        <taxon>Bacteria</taxon>
        <taxon>Bacillati</taxon>
        <taxon>Bacillota</taxon>
        <taxon>Clostridia</taxon>
        <taxon>Eubacteriales</taxon>
        <taxon>Clostridiaceae</taxon>
        <taxon>Clostridium</taxon>
    </lineage>
</organism>
<dbReference type="GO" id="GO:0006412">
    <property type="term" value="P:translation"/>
    <property type="evidence" value="ECO:0007669"/>
    <property type="project" value="UniProtKB-UniRule"/>
</dbReference>
<sequence>MAKVHVKRGDTVCVIAGKDSKKIGEVLKVIPKSNRVIVKDVNMITKHVKPNAANREGGIVKKEASIHASNVMLYCKKCDKATRVAHKFLEDGSKVRYCKKCNETL</sequence>
<keyword evidence="7 10" id="KW-0687">Ribonucleoprotein</keyword>
<evidence type="ECO:0000313" key="13">
    <source>
        <dbReference type="Proteomes" id="UP000036756"/>
    </source>
</evidence>
<comment type="similarity">
    <text evidence="2 10">Belongs to the universal ribosomal protein uL24 family.</text>
</comment>
<dbReference type="GO" id="GO:0005840">
    <property type="term" value="C:ribosome"/>
    <property type="evidence" value="ECO:0007669"/>
    <property type="project" value="UniProtKB-KW"/>
</dbReference>
<dbReference type="InterPro" id="IPR003256">
    <property type="entry name" value="Ribosomal_uL24"/>
</dbReference>
<reference evidence="12 13" key="1">
    <citation type="submission" date="2015-06" db="EMBL/GenBank/DDBJ databases">
        <title>Draft genome sequence of the purine-degrading Clostridium cylindrosporum HC-1 (DSM 605).</title>
        <authorList>
            <person name="Poehlein A."/>
            <person name="Schiel-Bengelsdorf B."/>
            <person name="Bengelsdorf F."/>
            <person name="Daniel R."/>
            <person name="Duerre P."/>
        </authorList>
    </citation>
    <scope>NUCLEOTIDE SEQUENCE [LARGE SCALE GENOMIC DNA]</scope>
    <source>
        <strain evidence="12 13">DSM 605</strain>
    </source>
</reference>
<evidence type="ECO:0000256" key="4">
    <source>
        <dbReference type="ARBA" id="ARBA00022730"/>
    </source>
</evidence>
<evidence type="ECO:0000256" key="8">
    <source>
        <dbReference type="ARBA" id="ARBA00035206"/>
    </source>
</evidence>
<dbReference type="GO" id="GO:0019843">
    <property type="term" value="F:rRNA binding"/>
    <property type="evidence" value="ECO:0007669"/>
    <property type="project" value="UniProtKB-UniRule"/>
</dbReference>
<evidence type="ECO:0000256" key="6">
    <source>
        <dbReference type="ARBA" id="ARBA00022980"/>
    </source>
</evidence>
<dbReference type="SMART" id="SM00739">
    <property type="entry name" value="KOW"/>
    <property type="match status" value="1"/>
</dbReference>
<evidence type="ECO:0000256" key="5">
    <source>
        <dbReference type="ARBA" id="ARBA00022884"/>
    </source>
</evidence>
<gene>
    <name evidence="10 12" type="primary">rplX</name>
    <name evidence="12" type="ORF">CLCY_1c04630</name>
</gene>
<protein>
    <recommendedName>
        <fullName evidence="8 10">Large ribosomal subunit protein uL24</fullName>
    </recommendedName>
</protein>
<evidence type="ECO:0000256" key="7">
    <source>
        <dbReference type="ARBA" id="ARBA00023274"/>
    </source>
</evidence>
<dbReference type="EMBL" id="LFVU01000028">
    <property type="protein sequence ID" value="KMT21229.1"/>
    <property type="molecule type" value="Genomic_DNA"/>
</dbReference>
<comment type="function">
    <text evidence="1 10">One of two assembly initiator proteins, it binds directly to the 5'-end of the 23S rRNA, where it nucleates assembly of the 50S subunit.</text>
</comment>
<dbReference type="RefSeq" id="WP_048571598.1">
    <property type="nucleotide sequence ID" value="NZ_LFVU01000028.1"/>
</dbReference>
<dbReference type="GO" id="GO:1990904">
    <property type="term" value="C:ribonucleoprotein complex"/>
    <property type="evidence" value="ECO:0007669"/>
    <property type="project" value="UniProtKB-KW"/>
</dbReference>
<dbReference type="AlphaFoldDB" id="A0A0J8DA91"/>
<keyword evidence="4 10" id="KW-0699">rRNA-binding</keyword>
<evidence type="ECO:0000256" key="3">
    <source>
        <dbReference type="ARBA" id="ARBA00011838"/>
    </source>
</evidence>
<dbReference type="SUPFAM" id="SSF50104">
    <property type="entry name" value="Translation proteins SH3-like domain"/>
    <property type="match status" value="1"/>
</dbReference>
<dbReference type="HAMAP" id="MF_01326_B">
    <property type="entry name" value="Ribosomal_uL24_B"/>
    <property type="match status" value="1"/>
</dbReference>
<keyword evidence="6 10" id="KW-0689">Ribosomal protein</keyword>
<dbReference type="Pfam" id="PF00467">
    <property type="entry name" value="KOW"/>
    <property type="match status" value="1"/>
</dbReference>
<proteinExistence type="inferred from homology"/>
<dbReference type="InterPro" id="IPR008991">
    <property type="entry name" value="Translation_prot_SH3-like_sf"/>
</dbReference>
<dbReference type="Pfam" id="PF17136">
    <property type="entry name" value="ribosomal_L24"/>
    <property type="match status" value="1"/>
</dbReference>
<accession>A0A0J8DA91</accession>
<comment type="function">
    <text evidence="9 10">One of the proteins that surrounds the polypeptide exit tunnel on the outside of the subunit.</text>
</comment>
<dbReference type="InterPro" id="IPR041988">
    <property type="entry name" value="Ribosomal_uL24_KOW"/>
</dbReference>
<keyword evidence="5 10" id="KW-0694">RNA-binding</keyword>
<dbReference type="GO" id="GO:0003735">
    <property type="term" value="F:structural constituent of ribosome"/>
    <property type="evidence" value="ECO:0007669"/>
    <property type="project" value="InterPro"/>
</dbReference>
<dbReference type="Gene3D" id="2.30.30.30">
    <property type="match status" value="1"/>
</dbReference>
<evidence type="ECO:0000256" key="9">
    <source>
        <dbReference type="ARBA" id="ARBA00058688"/>
    </source>
</evidence>
<evidence type="ECO:0000259" key="11">
    <source>
        <dbReference type="SMART" id="SM00739"/>
    </source>
</evidence>
<dbReference type="InterPro" id="IPR014722">
    <property type="entry name" value="Rib_uL2_dom2"/>
</dbReference>
<evidence type="ECO:0000256" key="1">
    <source>
        <dbReference type="ARBA" id="ARBA00004072"/>
    </source>
</evidence>
<dbReference type="STRING" id="1121307.CLCY_1c04630"/>
<dbReference type="FunFam" id="2.30.30.30:FF:000004">
    <property type="entry name" value="50S ribosomal protein L24"/>
    <property type="match status" value="1"/>
</dbReference>
<dbReference type="PATRIC" id="fig|1121307.3.peg.830"/>
<evidence type="ECO:0000256" key="10">
    <source>
        <dbReference type="HAMAP-Rule" id="MF_01326"/>
    </source>
</evidence>